<evidence type="ECO:0000313" key="3">
    <source>
        <dbReference type="Proteomes" id="UP000569329"/>
    </source>
</evidence>
<gene>
    <name evidence="2" type="ORF">FHX42_001207</name>
</gene>
<dbReference type="EMBL" id="JACGWZ010000001">
    <property type="protein sequence ID" value="MBA8823878.1"/>
    <property type="molecule type" value="Genomic_DNA"/>
</dbReference>
<accession>A0A839DYP0</accession>
<comment type="caution">
    <text evidence="2">The sequence shown here is derived from an EMBL/GenBank/DDBJ whole genome shotgun (WGS) entry which is preliminary data.</text>
</comment>
<keyword evidence="3" id="KW-1185">Reference proteome</keyword>
<evidence type="ECO:0000313" key="2">
    <source>
        <dbReference type="EMBL" id="MBA8823878.1"/>
    </source>
</evidence>
<dbReference type="RefSeq" id="WP_182543094.1">
    <property type="nucleotide sequence ID" value="NZ_JACGWZ010000001.1"/>
</dbReference>
<protein>
    <submittedName>
        <fullName evidence="2">Uncharacterized protein</fullName>
    </submittedName>
</protein>
<feature type="region of interest" description="Disordered" evidence="1">
    <location>
        <begin position="139"/>
        <end position="164"/>
    </location>
</feature>
<evidence type="ECO:0000256" key="1">
    <source>
        <dbReference type="SAM" id="MobiDB-lite"/>
    </source>
</evidence>
<dbReference type="Proteomes" id="UP000569329">
    <property type="component" value="Unassembled WGS sequence"/>
</dbReference>
<dbReference type="AlphaFoldDB" id="A0A839DYP0"/>
<organism evidence="2 3">
    <name type="scientific">Halosaccharopolyspora lacisalsi</name>
    <dbReference type="NCBI Taxonomy" id="1000566"/>
    <lineage>
        <taxon>Bacteria</taxon>
        <taxon>Bacillati</taxon>
        <taxon>Actinomycetota</taxon>
        <taxon>Actinomycetes</taxon>
        <taxon>Pseudonocardiales</taxon>
        <taxon>Pseudonocardiaceae</taxon>
        <taxon>Halosaccharopolyspora</taxon>
    </lineage>
</organism>
<name>A0A839DYP0_9PSEU</name>
<sequence>MIPSEHPELFLTELTFRIDDATNMIMQARAVGDSELAAYAAGHASRLFAHATRLALAEYGITAQVAVLPGDSEFHHCGDDYDRSYLIEFAAGDHRPYQVSCLPGVREQRYWRRCRAGGAITAEAVTEPRALAAAIVEQVPRLPDPHDDSGRMESPVWSSPEHES</sequence>
<proteinExistence type="predicted"/>
<reference evidence="2 3" key="1">
    <citation type="submission" date="2020-07" db="EMBL/GenBank/DDBJ databases">
        <title>Sequencing the genomes of 1000 actinobacteria strains.</title>
        <authorList>
            <person name="Klenk H.-P."/>
        </authorList>
    </citation>
    <scope>NUCLEOTIDE SEQUENCE [LARGE SCALE GENOMIC DNA]</scope>
    <source>
        <strain evidence="2 3">DSM 45975</strain>
    </source>
</reference>